<evidence type="ECO:0000256" key="7">
    <source>
        <dbReference type="ARBA" id="ARBA00022692"/>
    </source>
</evidence>
<feature type="domain" description="HAMP" evidence="16">
    <location>
        <begin position="59"/>
        <end position="112"/>
    </location>
</feature>
<sequence>MRLRTQLLIINLISLSVLLIALVYSYRQMLLTLEQTKWLTLFTMAAGAVSAVSYWLMTKPIIRSLIRLIRVTEQMAERQFLTSEIEETGPLELRQLARSFLNMSKRLQSSFEQLKQSERAHRELVANVSHDLRTPLSSIQSFVEALQDQVLKDPDTLHQYLSTIRSETKRLNVMIDDLFELSLLEAGQQTFTPIPSYLDQLLIEVLDSHALLLREKKLQLDVNVDSNLPRLPIMPHKIARVISNLLQNAIRYSPIGGTIQLEARLIQEKKEVEIRLRDQGDGIPEKERSRVFERFYRTDQSRNRESGGAGLGLAIARSLVELHHGTIGVRPPLDGRRGSEFWFRLPLQQPYKDDSKL</sequence>
<keyword evidence="5" id="KW-0597">Phosphoprotein</keyword>
<reference evidence="17 18" key="1">
    <citation type="submission" date="2020-07" db="EMBL/GenBank/DDBJ databases">
        <authorList>
            <person name="Feng H."/>
        </authorList>
    </citation>
    <scope>NUCLEOTIDE SEQUENCE [LARGE SCALE GENOMIC DNA]</scope>
    <source>
        <strain evidence="18">s-10</strain>
    </source>
</reference>
<dbReference type="CDD" id="cd06225">
    <property type="entry name" value="HAMP"/>
    <property type="match status" value="1"/>
</dbReference>
<feature type="transmembrane region" description="Helical" evidence="14">
    <location>
        <begin position="38"/>
        <end position="57"/>
    </location>
</feature>
<gene>
    <name evidence="17" type="ORF">H1191_09985</name>
</gene>
<keyword evidence="10" id="KW-0067">ATP-binding</keyword>
<evidence type="ECO:0000256" key="2">
    <source>
        <dbReference type="ARBA" id="ARBA00004651"/>
    </source>
</evidence>
<evidence type="ECO:0000259" key="15">
    <source>
        <dbReference type="PROSITE" id="PS50109"/>
    </source>
</evidence>
<dbReference type="SMART" id="SM00387">
    <property type="entry name" value="HATPase_c"/>
    <property type="match status" value="1"/>
</dbReference>
<dbReference type="InterPro" id="IPR004358">
    <property type="entry name" value="Sig_transdc_His_kin-like_C"/>
</dbReference>
<dbReference type="InterPro" id="IPR050398">
    <property type="entry name" value="HssS/ArlS-like"/>
</dbReference>
<dbReference type="PANTHER" id="PTHR45528:SF1">
    <property type="entry name" value="SENSOR HISTIDINE KINASE CPXA"/>
    <property type="match status" value="1"/>
</dbReference>
<dbReference type="InterPro" id="IPR005467">
    <property type="entry name" value="His_kinase_dom"/>
</dbReference>
<dbReference type="PROSITE" id="PS50109">
    <property type="entry name" value="HIS_KIN"/>
    <property type="match status" value="1"/>
</dbReference>
<comment type="subcellular location">
    <subcellularLocation>
        <location evidence="2">Cell membrane</location>
        <topology evidence="2">Multi-pass membrane protein</topology>
    </subcellularLocation>
</comment>
<dbReference type="Gene3D" id="1.10.287.130">
    <property type="match status" value="1"/>
</dbReference>
<keyword evidence="11 14" id="KW-1133">Transmembrane helix</keyword>
<evidence type="ECO:0000259" key="16">
    <source>
        <dbReference type="PROSITE" id="PS50885"/>
    </source>
</evidence>
<evidence type="ECO:0000256" key="11">
    <source>
        <dbReference type="ARBA" id="ARBA00022989"/>
    </source>
</evidence>
<dbReference type="Gene3D" id="3.30.565.10">
    <property type="entry name" value="Histidine kinase-like ATPase, C-terminal domain"/>
    <property type="match status" value="1"/>
</dbReference>
<dbReference type="InterPro" id="IPR003661">
    <property type="entry name" value="HisK_dim/P_dom"/>
</dbReference>
<evidence type="ECO:0000256" key="4">
    <source>
        <dbReference type="ARBA" id="ARBA00022475"/>
    </source>
</evidence>
<dbReference type="GO" id="GO:0005886">
    <property type="term" value="C:plasma membrane"/>
    <property type="evidence" value="ECO:0007669"/>
    <property type="project" value="UniProtKB-SubCell"/>
</dbReference>
<dbReference type="SUPFAM" id="SSF47384">
    <property type="entry name" value="Homodimeric domain of signal transducing histidine kinase"/>
    <property type="match status" value="1"/>
</dbReference>
<dbReference type="Gene3D" id="6.10.340.10">
    <property type="match status" value="1"/>
</dbReference>
<dbReference type="FunFam" id="1.10.287.130:FF:000008">
    <property type="entry name" value="Two-component sensor histidine kinase"/>
    <property type="match status" value="1"/>
</dbReference>
<keyword evidence="9" id="KW-0418">Kinase</keyword>
<dbReference type="Proteomes" id="UP000535491">
    <property type="component" value="Unassembled WGS sequence"/>
</dbReference>
<accession>A0A7W1WRA5</accession>
<dbReference type="Pfam" id="PF00672">
    <property type="entry name" value="HAMP"/>
    <property type="match status" value="1"/>
</dbReference>
<evidence type="ECO:0000256" key="13">
    <source>
        <dbReference type="ARBA" id="ARBA00023136"/>
    </source>
</evidence>
<evidence type="ECO:0000256" key="1">
    <source>
        <dbReference type="ARBA" id="ARBA00000085"/>
    </source>
</evidence>
<dbReference type="GO" id="GO:0000155">
    <property type="term" value="F:phosphorelay sensor kinase activity"/>
    <property type="evidence" value="ECO:0007669"/>
    <property type="project" value="InterPro"/>
</dbReference>
<comment type="caution">
    <text evidence="17">The sequence shown here is derived from an EMBL/GenBank/DDBJ whole genome shotgun (WGS) entry which is preliminary data.</text>
</comment>
<evidence type="ECO:0000256" key="3">
    <source>
        <dbReference type="ARBA" id="ARBA00012438"/>
    </source>
</evidence>
<keyword evidence="6" id="KW-0808">Transferase</keyword>
<evidence type="ECO:0000256" key="9">
    <source>
        <dbReference type="ARBA" id="ARBA00022777"/>
    </source>
</evidence>
<comment type="catalytic activity">
    <reaction evidence="1">
        <text>ATP + protein L-histidine = ADP + protein N-phospho-L-histidine.</text>
        <dbReference type="EC" id="2.7.13.3"/>
    </reaction>
</comment>
<dbReference type="AlphaFoldDB" id="A0A7W1WRA5"/>
<dbReference type="RefSeq" id="WP_181751870.1">
    <property type="nucleotide sequence ID" value="NZ_JACEIQ010000008.1"/>
</dbReference>
<evidence type="ECO:0000256" key="12">
    <source>
        <dbReference type="ARBA" id="ARBA00023012"/>
    </source>
</evidence>
<dbReference type="EC" id="2.7.13.3" evidence="3"/>
<evidence type="ECO:0000256" key="10">
    <source>
        <dbReference type="ARBA" id="ARBA00022840"/>
    </source>
</evidence>
<dbReference type="GO" id="GO:0005524">
    <property type="term" value="F:ATP binding"/>
    <property type="evidence" value="ECO:0007669"/>
    <property type="project" value="UniProtKB-KW"/>
</dbReference>
<keyword evidence="8" id="KW-0547">Nucleotide-binding</keyword>
<evidence type="ECO:0000313" key="17">
    <source>
        <dbReference type="EMBL" id="MBA4494635.1"/>
    </source>
</evidence>
<keyword evidence="7 14" id="KW-0812">Transmembrane</keyword>
<dbReference type="InterPro" id="IPR036097">
    <property type="entry name" value="HisK_dim/P_sf"/>
</dbReference>
<dbReference type="CDD" id="cd00082">
    <property type="entry name" value="HisKA"/>
    <property type="match status" value="1"/>
</dbReference>
<keyword evidence="13 14" id="KW-0472">Membrane</keyword>
<dbReference type="SUPFAM" id="SSF55874">
    <property type="entry name" value="ATPase domain of HSP90 chaperone/DNA topoisomerase II/histidine kinase"/>
    <property type="match status" value="1"/>
</dbReference>
<dbReference type="InterPro" id="IPR036890">
    <property type="entry name" value="HATPase_C_sf"/>
</dbReference>
<dbReference type="PANTHER" id="PTHR45528">
    <property type="entry name" value="SENSOR HISTIDINE KINASE CPXA"/>
    <property type="match status" value="1"/>
</dbReference>
<dbReference type="PROSITE" id="PS50885">
    <property type="entry name" value="HAMP"/>
    <property type="match status" value="1"/>
</dbReference>
<keyword evidence="12" id="KW-0902">Two-component regulatory system</keyword>
<keyword evidence="4" id="KW-1003">Cell membrane</keyword>
<evidence type="ECO:0000256" key="6">
    <source>
        <dbReference type="ARBA" id="ARBA00022679"/>
    </source>
</evidence>
<dbReference type="Pfam" id="PF00512">
    <property type="entry name" value="HisKA"/>
    <property type="match status" value="1"/>
</dbReference>
<keyword evidence="18" id="KW-1185">Reference proteome</keyword>
<dbReference type="InterPro" id="IPR003660">
    <property type="entry name" value="HAMP_dom"/>
</dbReference>
<dbReference type="InterPro" id="IPR003594">
    <property type="entry name" value="HATPase_dom"/>
</dbReference>
<feature type="transmembrane region" description="Helical" evidence="14">
    <location>
        <begin position="7"/>
        <end position="26"/>
    </location>
</feature>
<protein>
    <recommendedName>
        <fullName evidence="3">histidine kinase</fullName>
        <ecNumber evidence="3">2.7.13.3</ecNumber>
    </recommendedName>
</protein>
<dbReference type="EMBL" id="JACEIQ010000008">
    <property type="protein sequence ID" value="MBA4494635.1"/>
    <property type="molecule type" value="Genomic_DNA"/>
</dbReference>
<dbReference type="FunFam" id="3.30.565.10:FF:000006">
    <property type="entry name" value="Sensor histidine kinase WalK"/>
    <property type="match status" value="1"/>
</dbReference>
<proteinExistence type="predicted"/>
<dbReference type="SMART" id="SM00388">
    <property type="entry name" value="HisKA"/>
    <property type="match status" value="1"/>
</dbReference>
<organism evidence="17 18">
    <name type="scientific">Paenactinomyces guangxiensis</name>
    <dbReference type="NCBI Taxonomy" id="1490290"/>
    <lineage>
        <taxon>Bacteria</taxon>
        <taxon>Bacillati</taxon>
        <taxon>Bacillota</taxon>
        <taxon>Bacilli</taxon>
        <taxon>Bacillales</taxon>
        <taxon>Thermoactinomycetaceae</taxon>
        <taxon>Paenactinomyces</taxon>
    </lineage>
</organism>
<dbReference type="Pfam" id="PF02518">
    <property type="entry name" value="HATPase_c"/>
    <property type="match status" value="1"/>
</dbReference>
<evidence type="ECO:0000256" key="14">
    <source>
        <dbReference type="SAM" id="Phobius"/>
    </source>
</evidence>
<dbReference type="PRINTS" id="PR00344">
    <property type="entry name" value="BCTRLSENSOR"/>
</dbReference>
<name>A0A7W1WRA5_9BACL</name>
<dbReference type="CDD" id="cd00075">
    <property type="entry name" value="HATPase"/>
    <property type="match status" value="1"/>
</dbReference>
<evidence type="ECO:0000256" key="5">
    <source>
        <dbReference type="ARBA" id="ARBA00022553"/>
    </source>
</evidence>
<dbReference type="SMART" id="SM00304">
    <property type="entry name" value="HAMP"/>
    <property type="match status" value="1"/>
</dbReference>
<evidence type="ECO:0000256" key="8">
    <source>
        <dbReference type="ARBA" id="ARBA00022741"/>
    </source>
</evidence>
<feature type="domain" description="Histidine kinase" evidence="15">
    <location>
        <begin position="127"/>
        <end position="349"/>
    </location>
</feature>
<evidence type="ECO:0000313" key="18">
    <source>
        <dbReference type="Proteomes" id="UP000535491"/>
    </source>
</evidence>